<evidence type="ECO:0000313" key="3">
    <source>
        <dbReference type="Proteomes" id="UP000325849"/>
    </source>
</evidence>
<feature type="signal peptide" evidence="1">
    <location>
        <begin position="1"/>
        <end position="29"/>
    </location>
</feature>
<organism evidence="2 3">
    <name type="scientific">Streptomyces adustus</name>
    <dbReference type="NCBI Taxonomy" id="1609272"/>
    <lineage>
        <taxon>Bacteria</taxon>
        <taxon>Bacillati</taxon>
        <taxon>Actinomycetota</taxon>
        <taxon>Actinomycetes</taxon>
        <taxon>Kitasatosporales</taxon>
        <taxon>Streptomycetaceae</taxon>
        <taxon>Streptomyces</taxon>
    </lineage>
</organism>
<accession>A0A5N8V5G6</accession>
<dbReference type="SUPFAM" id="SSF53850">
    <property type="entry name" value="Periplasmic binding protein-like II"/>
    <property type="match status" value="1"/>
</dbReference>
<protein>
    <recommendedName>
        <fullName evidence="4">PBP domain-containing protein</fullName>
    </recommendedName>
</protein>
<name>A0A5N8V5G6_9ACTN</name>
<keyword evidence="1" id="KW-0732">Signal</keyword>
<reference evidence="2 3" key="1">
    <citation type="submission" date="2019-07" db="EMBL/GenBank/DDBJ databases">
        <title>New species of Amycolatopsis and Streptomyces.</title>
        <authorList>
            <person name="Duangmal K."/>
            <person name="Teo W.F.A."/>
            <person name="Lipun K."/>
        </authorList>
    </citation>
    <scope>NUCLEOTIDE SEQUENCE [LARGE SCALE GENOMIC DNA]</scope>
    <source>
        <strain evidence="2 3">NBRC 109810</strain>
    </source>
</reference>
<comment type="caution">
    <text evidence="2">The sequence shown here is derived from an EMBL/GenBank/DDBJ whole genome shotgun (WGS) entry which is preliminary data.</text>
</comment>
<gene>
    <name evidence="2" type="ORF">FNH09_04050</name>
</gene>
<evidence type="ECO:0008006" key="4">
    <source>
        <dbReference type="Google" id="ProtNLM"/>
    </source>
</evidence>
<dbReference type="EMBL" id="VJZD01000009">
    <property type="protein sequence ID" value="MPY30511.1"/>
    <property type="molecule type" value="Genomic_DNA"/>
</dbReference>
<keyword evidence="3" id="KW-1185">Reference proteome</keyword>
<dbReference type="RefSeq" id="WP_152885248.1">
    <property type="nucleotide sequence ID" value="NZ_JBHJTU010000005.1"/>
</dbReference>
<evidence type="ECO:0000313" key="2">
    <source>
        <dbReference type="EMBL" id="MPY30511.1"/>
    </source>
</evidence>
<dbReference type="AlphaFoldDB" id="A0A5N8V5G6"/>
<evidence type="ECO:0000256" key="1">
    <source>
        <dbReference type="SAM" id="SignalP"/>
    </source>
</evidence>
<dbReference type="Gene3D" id="3.40.190.10">
    <property type="entry name" value="Periplasmic binding protein-like II"/>
    <property type="match status" value="1"/>
</dbReference>
<proteinExistence type="predicted"/>
<feature type="chain" id="PRO_5024973191" description="PBP domain-containing protein" evidence="1">
    <location>
        <begin position="30"/>
        <end position="329"/>
    </location>
</feature>
<dbReference type="OrthoDB" id="3636760at2"/>
<sequence length="329" mass="33887">MNVKSRAKVGAAFGVAALGLGILATPASADPNPTTDYRQLAGVGSDTTQYVMNGIGDVATNTSGKIIASWNATGTTTIKTKATGCDTVTRPDGSSAGINALNADIAAGTHCVDFARSSRGPADTSTTDLTFVPYAKDGVTYATDLGSTLPTNLTKAQLAAIYQCNSTEYPNAQPLLPQSGSGTRSFWLAAIGITEAQVGTCVDQTIQEHNGVAIANANQLMPYSIAQWISQGKGFSDVPNRRGESRLRNINGTAPTTGSGSALALNTAFTSDFLRNVYNVVPTANLSDSVVADTFVGATSKVCAASSTITNYGFGTLSNCGNTDLKAER</sequence>
<dbReference type="Proteomes" id="UP000325849">
    <property type="component" value="Unassembled WGS sequence"/>
</dbReference>